<organism evidence="1 2">
    <name type="scientific">Metallosphaera yellowstonensis MK1</name>
    <dbReference type="NCBI Taxonomy" id="671065"/>
    <lineage>
        <taxon>Archaea</taxon>
        <taxon>Thermoproteota</taxon>
        <taxon>Thermoprotei</taxon>
        <taxon>Sulfolobales</taxon>
        <taxon>Sulfolobaceae</taxon>
        <taxon>Metallosphaera</taxon>
    </lineage>
</organism>
<evidence type="ECO:0000313" key="1">
    <source>
        <dbReference type="EMBL" id="EHP68967.1"/>
    </source>
</evidence>
<dbReference type="Proteomes" id="UP000003980">
    <property type="component" value="Unassembled WGS sequence"/>
</dbReference>
<gene>
    <name evidence="1" type="ORF">MetMK1DRAFT_00017130</name>
</gene>
<reference evidence="1 2" key="1">
    <citation type="submission" date="2012-01" db="EMBL/GenBank/DDBJ databases">
        <title>Improved High-Quality Draft sequence of Metallosphaera yellowstonensis MK1.</title>
        <authorList>
            <consortium name="US DOE Joint Genome Institute"/>
            <person name="Lucas S."/>
            <person name="Han J."/>
            <person name="Cheng J.-F."/>
            <person name="Goodwin L."/>
            <person name="Pitluck S."/>
            <person name="Peters L."/>
            <person name="Teshima H."/>
            <person name="Detter J.C."/>
            <person name="Han C."/>
            <person name="Tapia R."/>
            <person name="Land M."/>
            <person name="Hauser L."/>
            <person name="Kyrpides N."/>
            <person name="Kozubal M."/>
            <person name="Macur R.E."/>
            <person name="Jay Z."/>
            <person name="Inskeep W."/>
            <person name="Woyke T."/>
        </authorList>
    </citation>
    <scope>NUCLEOTIDE SEQUENCE [LARGE SCALE GENOMIC DNA]</scope>
    <source>
        <strain evidence="1 2">MK1</strain>
    </source>
</reference>
<dbReference type="HOGENOM" id="CLU_2646003_0_0_2"/>
<dbReference type="RefSeq" id="WP_009072503.1">
    <property type="nucleotide sequence ID" value="NZ_JH597768.1"/>
</dbReference>
<name>H2C590_9CREN</name>
<keyword evidence="2" id="KW-1185">Reference proteome</keyword>
<dbReference type="EMBL" id="JH597768">
    <property type="protein sequence ID" value="EHP68967.1"/>
    <property type="molecule type" value="Genomic_DNA"/>
</dbReference>
<dbReference type="STRING" id="671065.MetMK1DRAFT_00017130"/>
<proteinExistence type="predicted"/>
<sequence length="76" mass="8387">MGLLDYRQDQAVVDRAKLLVTAWVSLASLARLDLRWELKLSTAWVCYSPGTCLSRSVDLVLVGVVHVTMGAVDQEP</sequence>
<dbReference type="AlphaFoldDB" id="H2C590"/>
<protein>
    <submittedName>
        <fullName evidence="1">Uncharacterized protein</fullName>
    </submittedName>
</protein>
<accession>H2C590</accession>
<evidence type="ECO:0000313" key="2">
    <source>
        <dbReference type="Proteomes" id="UP000003980"/>
    </source>
</evidence>